<dbReference type="PANTHER" id="PTHR10416:SF0">
    <property type="entry name" value="DNA POLYMERASE DELTA SUBUNIT 2"/>
    <property type="match status" value="1"/>
</dbReference>
<organism evidence="4">
    <name type="scientific">marine sediment metagenome</name>
    <dbReference type="NCBI Taxonomy" id="412755"/>
    <lineage>
        <taxon>unclassified sequences</taxon>
        <taxon>metagenomes</taxon>
        <taxon>ecological metagenomes</taxon>
    </lineage>
</organism>
<dbReference type="EMBL" id="BARS01046444">
    <property type="protein sequence ID" value="GAG29579.1"/>
    <property type="molecule type" value="Genomic_DNA"/>
</dbReference>
<dbReference type="PANTHER" id="PTHR10416">
    <property type="entry name" value="DNA POLYMERASE DELTA SUBUNIT 2"/>
    <property type="match status" value="1"/>
</dbReference>
<dbReference type="AlphaFoldDB" id="X0WF48"/>
<proteinExistence type="inferred from homology"/>
<evidence type="ECO:0000313" key="4">
    <source>
        <dbReference type="EMBL" id="GAG29579.1"/>
    </source>
</evidence>
<feature type="domain" description="DNA polymerase alpha/delta/epsilon subunit B" evidence="3">
    <location>
        <begin position="32"/>
        <end position="157"/>
    </location>
</feature>
<dbReference type="SUPFAM" id="SSF56300">
    <property type="entry name" value="Metallo-dependent phosphatases"/>
    <property type="match status" value="1"/>
</dbReference>
<evidence type="ECO:0000256" key="1">
    <source>
        <dbReference type="ARBA" id="ARBA00006035"/>
    </source>
</evidence>
<comment type="similarity">
    <text evidence="1">Belongs to the DNA polymerase delta/II small subunit family.</text>
</comment>
<comment type="caution">
    <text evidence="4">The sequence shown here is derived from an EMBL/GenBank/DDBJ whole genome shotgun (WGS) entry which is preliminary data.</text>
</comment>
<dbReference type="GO" id="GO:0003677">
    <property type="term" value="F:DNA binding"/>
    <property type="evidence" value="ECO:0007669"/>
    <property type="project" value="InterPro"/>
</dbReference>
<name>X0WF48_9ZZZZ</name>
<keyword evidence="2" id="KW-0235">DNA replication</keyword>
<protein>
    <recommendedName>
        <fullName evidence="3">DNA polymerase alpha/delta/epsilon subunit B domain-containing protein</fullName>
    </recommendedName>
</protein>
<sequence>NGDLVDGIGVYPTQKSDLIISDIYKQFEEAAKVISGIPDHIKIFYSSGNHEPVRKAIPRPSVPKKYSLELINQGVVCVGNPSIIQTHNVNSLVFHGDSLLDLNMLIPGLENNKPVETMKELLICRHLAPIYGKKTQIAPTDKDWLVIDKIPDIFHTGHIHINDMGIYNNILLTNSGCFQSQTEFMKSLGIKPTPGILSIVDLDTLNGTQLDLSKNESEQGK</sequence>
<feature type="non-terminal residue" evidence="4">
    <location>
        <position position="1"/>
    </location>
</feature>
<dbReference type="GO" id="GO:0006271">
    <property type="term" value="P:DNA strand elongation involved in DNA replication"/>
    <property type="evidence" value="ECO:0007669"/>
    <property type="project" value="TreeGrafter"/>
</dbReference>
<gene>
    <name evidence="4" type="ORF">S01H1_69914</name>
</gene>
<dbReference type="InterPro" id="IPR029052">
    <property type="entry name" value="Metallo-depent_PP-like"/>
</dbReference>
<evidence type="ECO:0000256" key="2">
    <source>
        <dbReference type="ARBA" id="ARBA00022705"/>
    </source>
</evidence>
<accession>X0WF48</accession>
<evidence type="ECO:0000259" key="3">
    <source>
        <dbReference type="Pfam" id="PF04042"/>
    </source>
</evidence>
<dbReference type="InterPro" id="IPR007185">
    <property type="entry name" value="DNA_pol_a/d/e_bsu"/>
</dbReference>
<dbReference type="InterPro" id="IPR024826">
    <property type="entry name" value="DNA_pol_delta/II_ssu"/>
</dbReference>
<dbReference type="GO" id="GO:0042575">
    <property type="term" value="C:DNA polymerase complex"/>
    <property type="evidence" value="ECO:0007669"/>
    <property type="project" value="TreeGrafter"/>
</dbReference>
<dbReference type="Pfam" id="PF04042">
    <property type="entry name" value="DNA_pol_E_B"/>
    <property type="match status" value="1"/>
</dbReference>
<reference evidence="4" key="1">
    <citation type="journal article" date="2014" name="Front. Microbiol.">
        <title>High frequency of phylogenetically diverse reductive dehalogenase-homologous genes in deep subseafloor sedimentary metagenomes.</title>
        <authorList>
            <person name="Kawai M."/>
            <person name="Futagami T."/>
            <person name="Toyoda A."/>
            <person name="Takaki Y."/>
            <person name="Nishi S."/>
            <person name="Hori S."/>
            <person name="Arai W."/>
            <person name="Tsubouchi T."/>
            <person name="Morono Y."/>
            <person name="Uchiyama I."/>
            <person name="Ito T."/>
            <person name="Fujiyama A."/>
            <person name="Inagaki F."/>
            <person name="Takami H."/>
        </authorList>
    </citation>
    <scope>NUCLEOTIDE SEQUENCE</scope>
    <source>
        <strain evidence="4">Expedition CK06-06</strain>
    </source>
</reference>
<dbReference type="Gene3D" id="3.60.21.50">
    <property type="match status" value="1"/>
</dbReference>